<dbReference type="InterPro" id="IPR036724">
    <property type="entry name" value="Cobalamin-bd_sf"/>
</dbReference>
<keyword evidence="3" id="KW-0804">Transcription</keyword>
<proteinExistence type="predicted"/>
<gene>
    <name evidence="6" type="ORF">EJP77_06685</name>
</gene>
<feature type="domain" description="B12-binding" evidence="5">
    <location>
        <begin position="180"/>
        <end position="304"/>
    </location>
</feature>
<dbReference type="InterPro" id="IPR006158">
    <property type="entry name" value="Cobalamin-bd"/>
</dbReference>
<dbReference type="Gene3D" id="1.10.1660.10">
    <property type="match status" value="1"/>
</dbReference>
<organism evidence="6 7">
    <name type="scientific">Paenibacillus zeisoli</name>
    <dbReference type="NCBI Taxonomy" id="2496267"/>
    <lineage>
        <taxon>Bacteria</taxon>
        <taxon>Bacillati</taxon>
        <taxon>Bacillota</taxon>
        <taxon>Bacilli</taxon>
        <taxon>Bacillales</taxon>
        <taxon>Paenibacillaceae</taxon>
        <taxon>Paenibacillus</taxon>
    </lineage>
</organism>
<dbReference type="Proteomes" id="UP000272464">
    <property type="component" value="Unassembled WGS sequence"/>
</dbReference>
<dbReference type="Pfam" id="PF02310">
    <property type="entry name" value="B12-binding"/>
    <property type="match status" value="1"/>
</dbReference>
<dbReference type="SMART" id="SM00422">
    <property type="entry name" value="HTH_MERR"/>
    <property type="match status" value="1"/>
</dbReference>
<dbReference type="InterPro" id="IPR036594">
    <property type="entry name" value="Meth_synthase_dom"/>
</dbReference>
<dbReference type="AlphaFoldDB" id="A0A433XGY4"/>
<dbReference type="CDD" id="cd02065">
    <property type="entry name" value="B12-binding_like"/>
    <property type="match status" value="1"/>
</dbReference>
<evidence type="ECO:0000313" key="6">
    <source>
        <dbReference type="EMBL" id="RUT33330.1"/>
    </source>
</evidence>
<keyword evidence="1" id="KW-0805">Transcription regulation</keyword>
<dbReference type="InterPro" id="IPR003759">
    <property type="entry name" value="Cbl-bd_cap"/>
</dbReference>
<evidence type="ECO:0000256" key="3">
    <source>
        <dbReference type="ARBA" id="ARBA00023163"/>
    </source>
</evidence>
<evidence type="ECO:0000256" key="2">
    <source>
        <dbReference type="ARBA" id="ARBA00023125"/>
    </source>
</evidence>
<dbReference type="InterPro" id="IPR000551">
    <property type="entry name" value="MerR-type_HTH_dom"/>
</dbReference>
<dbReference type="OrthoDB" id="9800334at2"/>
<evidence type="ECO:0000259" key="4">
    <source>
        <dbReference type="PROSITE" id="PS50937"/>
    </source>
</evidence>
<dbReference type="Gene3D" id="3.40.50.280">
    <property type="entry name" value="Cobalamin-binding domain"/>
    <property type="match status" value="1"/>
</dbReference>
<feature type="domain" description="HTH merR-type" evidence="4">
    <location>
        <begin position="1"/>
        <end position="71"/>
    </location>
</feature>
<dbReference type="Pfam" id="PF02607">
    <property type="entry name" value="B12-binding_2"/>
    <property type="match status" value="1"/>
</dbReference>
<dbReference type="SUPFAM" id="SSF46955">
    <property type="entry name" value="Putative DNA-binding domain"/>
    <property type="match status" value="1"/>
</dbReference>
<dbReference type="CDD" id="cd01104">
    <property type="entry name" value="HTH_MlrA-CarA"/>
    <property type="match status" value="1"/>
</dbReference>
<dbReference type="GO" id="GO:0046872">
    <property type="term" value="F:metal ion binding"/>
    <property type="evidence" value="ECO:0007669"/>
    <property type="project" value="InterPro"/>
</dbReference>
<keyword evidence="7" id="KW-1185">Reference proteome</keyword>
<dbReference type="Pfam" id="PF13411">
    <property type="entry name" value="MerR_1"/>
    <property type="match status" value="1"/>
</dbReference>
<dbReference type="PROSITE" id="PS50937">
    <property type="entry name" value="HTH_MERR_2"/>
    <property type="match status" value="1"/>
</dbReference>
<dbReference type="PANTHER" id="PTHR30204:SF67">
    <property type="entry name" value="HTH-TYPE TRANSCRIPTIONAL REGULATOR MLRA-RELATED"/>
    <property type="match status" value="1"/>
</dbReference>
<sequence>MYSIKQVSAMLNIPTVTIRAWENRYEAVTPERTDAGYRLYTEENIEDLKWLKAQVEEQGASISQAVKMLKSRKKEQDEASVLLQEHPKVGDQTAYAKMEEQIYQALHAFQGERANALIDFGFSLYGYDAMFYHVLVPVLIKVGDAWETGRASVAQEHYMTQLISQRFFQFFHLFPIHHLMPKALSFCPPGEHHQVGLLLFSLFLRKHGVEVLYLGANTPEEDLVQIIRNQDISLVCLSLTDPSLIEETDELVGRLKEACPHITMTLGGRAYERASCCKYPESVIKLPTEEWKTWLESLVRKASE</sequence>
<dbReference type="PANTHER" id="PTHR30204">
    <property type="entry name" value="REDOX-CYCLING DRUG-SENSING TRANSCRIPTIONAL ACTIVATOR SOXR"/>
    <property type="match status" value="1"/>
</dbReference>
<dbReference type="GO" id="GO:0003677">
    <property type="term" value="F:DNA binding"/>
    <property type="evidence" value="ECO:0007669"/>
    <property type="project" value="UniProtKB-KW"/>
</dbReference>
<dbReference type="Gene3D" id="1.10.1240.10">
    <property type="entry name" value="Methionine synthase domain"/>
    <property type="match status" value="1"/>
</dbReference>
<dbReference type="InterPro" id="IPR047057">
    <property type="entry name" value="MerR_fam"/>
</dbReference>
<reference evidence="6 7" key="1">
    <citation type="submission" date="2018-12" db="EMBL/GenBank/DDBJ databases">
        <authorList>
            <person name="Sun L."/>
            <person name="Chen Z."/>
        </authorList>
    </citation>
    <scope>NUCLEOTIDE SEQUENCE [LARGE SCALE GENOMIC DNA]</scope>
    <source>
        <strain evidence="6 7">3-5-3</strain>
    </source>
</reference>
<dbReference type="EMBL" id="RZNX01000002">
    <property type="protein sequence ID" value="RUT33330.1"/>
    <property type="molecule type" value="Genomic_DNA"/>
</dbReference>
<dbReference type="RefSeq" id="WP_127198445.1">
    <property type="nucleotide sequence ID" value="NZ_RZNX01000002.1"/>
</dbReference>
<dbReference type="GO" id="GO:0031419">
    <property type="term" value="F:cobalamin binding"/>
    <property type="evidence" value="ECO:0007669"/>
    <property type="project" value="InterPro"/>
</dbReference>
<keyword evidence="2" id="KW-0238">DNA-binding</keyword>
<name>A0A433XGY4_9BACL</name>
<dbReference type="InterPro" id="IPR009061">
    <property type="entry name" value="DNA-bd_dom_put_sf"/>
</dbReference>
<protein>
    <submittedName>
        <fullName evidence="6">MerR family transcriptional regulator</fullName>
    </submittedName>
</protein>
<dbReference type="PROSITE" id="PS51332">
    <property type="entry name" value="B12_BINDING"/>
    <property type="match status" value="1"/>
</dbReference>
<accession>A0A433XGY4</accession>
<evidence type="ECO:0000313" key="7">
    <source>
        <dbReference type="Proteomes" id="UP000272464"/>
    </source>
</evidence>
<dbReference type="SUPFAM" id="SSF52242">
    <property type="entry name" value="Cobalamin (vitamin B12)-binding domain"/>
    <property type="match status" value="1"/>
</dbReference>
<evidence type="ECO:0000256" key="1">
    <source>
        <dbReference type="ARBA" id="ARBA00023015"/>
    </source>
</evidence>
<dbReference type="GO" id="GO:0003700">
    <property type="term" value="F:DNA-binding transcription factor activity"/>
    <property type="evidence" value="ECO:0007669"/>
    <property type="project" value="InterPro"/>
</dbReference>
<comment type="caution">
    <text evidence="6">The sequence shown here is derived from an EMBL/GenBank/DDBJ whole genome shotgun (WGS) entry which is preliminary data.</text>
</comment>
<evidence type="ECO:0000259" key="5">
    <source>
        <dbReference type="PROSITE" id="PS51332"/>
    </source>
</evidence>